<dbReference type="RefSeq" id="WP_012168427.1">
    <property type="nucleotide sequence ID" value="NC_009933.1"/>
</dbReference>
<evidence type="ECO:0000256" key="1">
    <source>
        <dbReference type="SAM" id="Phobius"/>
    </source>
</evidence>
<protein>
    <submittedName>
        <fullName evidence="2">Uncharacterized protein</fullName>
    </submittedName>
</protein>
<gene>
    <name evidence="2" type="ordered locus">AM1_H0011</name>
</gene>
<dbReference type="KEGG" id="amr:AM1_H0011"/>
<accession>A8ZQS8</accession>
<proteinExistence type="predicted"/>
<dbReference type="AlphaFoldDB" id="A8ZQS8"/>
<dbReference type="Proteomes" id="UP000000268">
    <property type="component" value="Plasmid pREB8"/>
</dbReference>
<keyword evidence="3" id="KW-1185">Reference proteome</keyword>
<feature type="transmembrane region" description="Helical" evidence="1">
    <location>
        <begin position="6"/>
        <end position="24"/>
    </location>
</feature>
<keyword evidence="1" id="KW-0472">Membrane</keyword>
<feature type="transmembrane region" description="Helical" evidence="1">
    <location>
        <begin position="36"/>
        <end position="59"/>
    </location>
</feature>
<evidence type="ECO:0000313" key="2">
    <source>
        <dbReference type="EMBL" id="ABW33364.1"/>
    </source>
</evidence>
<geneLocation type="plasmid" evidence="2 3">
    <name>pREB8</name>
</geneLocation>
<keyword evidence="1" id="KW-0812">Transmembrane</keyword>
<dbReference type="HOGENOM" id="CLU_1472170_0_0_3"/>
<reference evidence="2 3" key="1">
    <citation type="journal article" date="2008" name="Proc. Natl. Acad. Sci. U.S.A.">
        <title>Niche adaptation and genome expansion in the chlorophyll d-producing cyanobacterium Acaryochloris marina.</title>
        <authorList>
            <person name="Swingley W.D."/>
            <person name="Chen M."/>
            <person name="Cheung P.C."/>
            <person name="Conrad A.L."/>
            <person name="Dejesa L.C."/>
            <person name="Hao J."/>
            <person name="Honchak B.M."/>
            <person name="Karbach L.E."/>
            <person name="Kurdoglu A."/>
            <person name="Lahiri S."/>
            <person name="Mastrian S.D."/>
            <person name="Miyashita H."/>
            <person name="Page L."/>
            <person name="Ramakrishna P."/>
            <person name="Satoh S."/>
            <person name="Sattley W.M."/>
            <person name="Shimada Y."/>
            <person name="Taylor H.L."/>
            <person name="Tomo T."/>
            <person name="Tsuchiya T."/>
            <person name="Wang Z.T."/>
            <person name="Raymond J."/>
            <person name="Mimuro M."/>
            <person name="Blankenship R.E."/>
            <person name="Touchman J.W."/>
        </authorList>
    </citation>
    <scope>NUCLEOTIDE SEQUENCE [LARGE SCALE GENOMIC DNA]</scope>
    <source>
        <strain evidence="3">MBIC 11017</strain>
        <plasmid evidence="3">Plasmid pREB8</plasmid>
    </source>
</reference>
<dbReference type="EMBL" id="CP000845">
    <property type="protein sequence ID" value="ABW33364.1"/>
    <property type="molecule type" value="Genomic_DNA"/>
</dbReference>
<organism evidence="2 3">
    <name type="scientific">Acaryochloris marina (strain MBIC 11017)</name>
    <dbReference type="NCBI Taxonomy" id="329726"/>
    <lineage>
        <taxon>Bacteria</taxon>
        <taxon>Bacillati</taxon>
        <taxon>Cyanobacteriota</taxon>
        <taxon>Cyanophyceae</taxon>
        <taxon>Acaryochloridales</taxon>
        <taxon>Acaryochloridaceae</taxon>
        <taxon>Acaryochloris</taxon>
    </lineage>
</organism>
<name>A8ZQS8_ACAM1</name>
<sequence length="183" mass="20325">MFFFASTSLVFGLMSMGFCGWAMRNNAAYKKIDIQLLGLMLSVVCSSSLGIVAVLYPYLDSSGSVAVKQELIGEIEPNDSSESLPLYLDVLNKTASQKFGDELVTLFQEPSRYVIVKKNGLLKSEKSKDLNTLAQSDCDQILEIAGSKRIYIRYIDVGAASIKDFDCDLLAELERNLPMKLRR</sequence>
<keyword evidence="2" id="KW-0614">Plasmid</keyword>
<keyword evidence="1" id="KW-1133">Transmembrane helix</keyword>
<evidence type="ECO:0000313" key="3">
    <source>
        <dbReference type="Proteomes" id="UP000000268"/>
    </source>
</evidence>